<dbReference type="EMBL" id="BGZN01000026">
    <property type="protein sequence ID" value="GBR74009.1"/>
    <property type="molecule type" value="Genomic_DNA"/>
</dbReference>
<protein>
    <recommendedName>
        <fullName evidence="2">SLH domain-containing protein</fullName>
    </recommendedName>
</protein>
<dbReference type="AlphaFoldDB" id="A0A388TC74"/>
<dbReference type="Proteomes" id="UP000269352">
    <property type="component" value="Unassembled WGS sequence"/>
</dbReference>
<comment type="caution">
    <text evidence="3">The sequence shown here is derived from an EMBL/GenBank/DDBJ whole genome shotgun (WGS) entry which is preliminary data.</text>
</comment>
<dbReference type="PANTHER" id="PTHR43308:SF1">
    <property type="entry name" value="OUTER MEMBRANE PROTEIN ALPHA"/>
    <property type="match status" value="1"/>
</dbReference>
<sequence>MLRRVFFCLILLSLLAAETPNVQLFSDVPRSHWAFSAVRHMVDLDVVKGYPDGTLHGDEKISRYDTLVYLNNLSLSMEAIVDKKIQLYQPAFQNVSFNAVSAQAIVDLKNEVAALKLELAALKDSATGNLSAPSGAPRQSEDWPALLKDNLVIDTYYFYASSATTGNDTLDAPRLFTRADFKLGREFGLSGFEFTLKRNYTSATAWAGRELSDFSWLRFEASAGPGQVIDQDRRVVDNPANALGARLGLWGLSLGAAQSQTGADILAPDGGRLNVTRQTMSAKFDFSIGLPLFSTGNIFYQTDTYSGEGKTVSSNETERAFTTRALSGLHFDFAERQFLSLRYLQDVYKNGYDVLDKKQAYYYDALLSLDGLFSGGLDFAVMYAYKGAAFGANKLGEDMAGVNLLGYASCAYLTDDIFGANRIPSADMISETGVKLTSYLYKKELALDLVYIYGAGLPDHDLSQADTKYLYDHYGAQLNWHLLPSSVFYLGYEKLDLFNSDIEEAAEQLAEELVKFGLRFVF</sequence>
<dbReference type="InterPro" id="IPR001119">
    <property type="entry name" value="SLH_dom"/>
</dbReference>
<evidence type="ECO:0000313" key="3">
    <source>
        <dbReference type="EMBL" id="GBR74009.1"/>
    </source>
</evidence>
<dbReference type="PANTHER" id="PTHR43308">
    <property type="entry name" value="OUTER MEMBRANE PROTEIN ALPHA-RELATED"/>
    <property type="match status" value="1"/>
</dbReference>
<proteinExistence type="predicted"/>
<evidence type="ECO:0000313" key="4">
    <source>
        <dbReference type="Proteomes" id="UP000269352"/>
    </source>
</evidence>
<dbReference type="Pfam" id="PF00395">
    <property type="entry name" value="SLH"/>
    <property type="match status" value="1"/>
</dbReference>
<dbReference type="InterPro" id="IPR051465">
    <property type="entry name" value="Cell_Envelope_Struct_Comp"/>
</dbReference>
<accession>A0A388TC74</accession>
<name>A0A388TC74_TERA1</name>
<keyword evidence="1" id="KW-0732">Signal</keyword>
<keyword evidence="4" id="KW-1185">Reference proteome</keyword>
<feature type="signal peptide" evidence="1">
    <location>
        <begin position="1"/>
        <end position="16"/>
    </location>
</feature>
<evidence type="ECO:0000259" key="2">
    <source>
        <dbReference type="PROSITE" id="PS51272"/>
    </source>
</evidence>
<dbReference type="PROSITE" id="PS51272">
    <property type="entry name" value="SLH"/>
    <property type="match status" value="1"/>
</dbReference>
<evidence type="ECO:0000256" key="1">
    <source>
        <dbReference type="SAM" id="SignalP"/>
    </source>
</evidence>
<organism evidence="3 4">
    <name type="scientific">Termititenax aidoneus</name>
    <dbReference type="NCBI Taxonomy" id="2218524"/>
    <lineage>
        <taxon>Bacteria</taxon>
        <taxon>Bacillati</taxon>
        <taxon>Candidatus Margulisiibacteriota</taxon>
        <taxon>Candidatus Termititenacia</taxon>
        <taxon>Candidatus Termititenacales</taxon>
        <taxon>Candidatus Termititenacaceae</taxon>
        <taxon>Candidatus Termititenax</taxon>
    </lineage>
</organism>
<feature type="domain" description="SLH" evidence="2">
    <location>
        <begin position="21"/>
        <end position="84"/>
    </location>
</feature>
<feature type="chain" id="PRO_5017362487" description="SLH domain-containing protein" evidence="1">
    <location>
        <begin position="17"/>
        <end position="522"/>
    </location>
</feature>
<gene>
    <name evidence="3" type="ORF">NO1_1251</name>
</gene>
<reference evidence="3 4" key="1">
    <citation type="journal article" date="2019" name="ISME J.">
        <title>Genome analyses of uncultured TG2/ZB3 bacteria in 'Margulisbacteria' specifically attached to ectosymbiotic spirochetes of protists in the termite gut.</title>
        <authorList>
            <person name="Utami Y.D."/>
            <person name="Kuwahara H."/>
            <person name="Igai K."/>
            <person name="Murakami T."/>
            <person name="Sugaya K."/>
            <person name="Morikawa T."/>
            <person name="Nagura Y."/>
            <person name="Yuki M."/>
            <person name="Deevong P."/>
            <person name="Inoue T."/>
            <person name="Kihara K."/>
            <person name="Lo N."/>
            <person name="Yamada A."/>
            <person name="Ohkuma M."/>
            <person name="Hongoh Y."/>
        </authorList>
    </citation>
    <scope>NUCLEOTIDE SEQUENCE [LARGE SCALE GENOMIC DNA]</scope>
    <source>
        <strain evidence="3">NkOx7-01</strain>
    </source>
</reference>